<dbReference type="Pfam" id="PF04066">
    <property type="entry name" value="MrpF_PhaF"/>
    <property type="match status" value="1"/>
</dbReference>
<feature type="transmembrane region" description="Helical" evidence="9">
    <location>
        <begin position="6"/>
        <end position="25"/>
    </location>
</feature>
<feature type="transmembrane region" description="Helical" evidence="9">
    <location>
        <begin position="37"/>
        <end position="56"/>
    </location>
</feature>
<accession>A0A078M328</accession>
<keyword evidence="4 8" id="KW-1003">Cell membrane</keyword>
<proteinExistence type="inferred from homology"/>
<dbReference type="HOGENOM" id="CLU_125825_1_3_9"/>
<evidence type="ECO:0000256" key="1">
    <source>
        <dbReference type="ARBA" id="ARBA00004651"/>
    </source>
</evidence>
<evidence type="ECO:0000256" key="4">
    <source>
        <dbReference type="ARBA" id="ARBA00022475"/>
    </source>
</evidence>
<evidence type="ECO:0000256" key="8">
    <source>
        <dbReference type="PIRNR" id="PIRNR028784"/>
    </source>
</evidence>
<dbReference type="Proteomes" id="UP000044136">
    <property type="component" value="Unassembled WGS sequence"/>
</dbReference>
<evidence type="ECO:0000256" key="3">
    <source>
        <dbReference type="ARBA" id="ARBA00022448"/>
    </source>
</evidence>
<dbReference type="eggNOG" id="COG2212">
    <property type="taxonomic scope" value="Bacteria"/>
</dbReference>
<dbReference type="OrthoDB" id="9799958at2"/>
<dbReference type="PIRSF" id="PIRSF028784">
    <property type="entry name" value="MrpF"/>
    <property type="match status" value="1"/>
</dbReference>
<keyword evidence="7 8" id="KW-0472">Membrane</keyword>
<evidence type="ECO:0000313" key="10">
    <source>
        <dbReference type="EMBL" id="CDZ99151.1"/>
    </source>
</evidence>
<evidence type="ECO:0000313" key="11">
    <source>
        <dbReference type="Proteomes" id="UP000044136"/>
    </source>
</evidence>
<keyword evidence="8" id="KW-0050">Antiport</keyword>
<dbReference type="PANTHER" id="PTHR34702">
    <property type="entry name" value="NA(+)/H(+) ANTIPORTER SUBUNIT F1"/>
    <property type="match status" value="1"/>
</dbReference>
<dbReference type="GO" id="GO:0015385">
    <property type="term" value="F:sodium:proton antiporter activity"/>
    <property type="evidence" value="ECO:0007669"/>
    <property type="project" value="TreeGrafter"/>
</dbReference>
<dbReference type="PANTHER" id="PTHR34702:SF1">
    <property type="entry name" value="NA(+)_H(+) ANTIPORTER SUBUNIT F"/>
    <property type="match status" value="1"/>
</dbReference>
<name>A0A078M328_9STAP</name>
<comment type="similarity">
    <text evidence="2 8">Belongs to the CPA3 antiporters (TC 2.A.63) subunit F family.</text>
</comment>
<keyword evidence="5 9" id="KW-0812">Transmembrane</keyword>
<feature type="transmembrane region" description="Helical" evidence="9">
    <location>
        <begin position="62"/>
        <end position="85"/>
    </location>
</feature>
<dbReference type="RefSeq" id="WP_035807626.1">
    <property type="nucleotide sequence ID" value="NZ_CCSE01000001.1"/>
</dbReference>
<protein>
    <submittedName>
        <fullName evidence="10">Na(+)/H(+) antiporter subunit F1</fullName>
    </submittedName>
</protein>
<dbReference type="EMBL" id="CCSE01000001">
    <property type="protein sequence ID" value="CDZ99151.1"/>
    <property type="molecule type" value="Genomic_DNA"/>
</dbReference>
<evidence type="ECO:0000256" key="5">
    <source>
        <dbReference type="ARBA" id="ARBA00022692"/>
    </source>
</evidence>
<evidence type="ECO:0000256" key="6">
    <source>
        <dbReference type="ARBA" id="ARBA00022989"/>
    </source>
</evidence>
<evidence type="ECO:0000256" key="7">
    <source>
        <dbReference type="ARBA" id="ARBA00023136"/>
    </source>
</evidence>
<gene>
    <name evidence="10" type="primary">mnhF1</name>
    <name evidence="10" type="ORF">BN1048_00274</name>
</gene>
<dbReference type="InterPro" id="IPR007208">
    <property type="entry name" value="MrpF/PhaF-like"/>
</dbReference>
<dbReference type="STRING" id="1461582.BN1048_00274"/>
<organism evidence="10 11">
    <name type="scientific">Jeotgalicoccus saudimassiliensis</name>
    <dbReference type="NCBI Taxonomy" id="1461582"/>
    <lineage>
        <taxon>Bacteria</taxon>
        <taxon>Bacillati</taxon>
        <taxon>Bacillota</taxon>
        <taxon>Bacilli</taxon>
        <taxon>Bacillales</taxon>
        <taxon>Staphylococcaceae</taxon>
        <taxon>Jeotgalicoccus</taxon>
    </lineage>
</organism>
<keyword evidence="11" id="KW-1185">Reference proteome</keyword>
<evidence type="ECO:0000256" key="9">
    <source>
        <dbReference type="SAM" id="Phobius"/>
    </source>
</evidence>
<keyword evidence="6 9" id="KW-1133">Transmembrane helix</keyword>
<dbReference type="NCBIfam" id="NF009248">
    <property type="entry name" value="PRK12600.1"/>
    <property type="match status" value="1"/>
</dbReference>
<sequence length="99" mass="10772">MTGFINIIVIISVIAFAFAMLGMIYRVLKGPTLHDRVITLDAFGVTLMGMIGLLSMALDTSYLLVVIMLIGMIGFVATIGFAKFLEKGVIIENDRDNNS</sequence>
<reference evidence="10 11" key="1">
    <citation type="submission" date="2014-07" db="EMBL/GenBank/DDBJ databases">
        <authorList>
            <person name="Urmite Genomes Urmite Genomes"/>
        </authorList>
    </citation>
    <scope>NUCLEOTIDE SEQUENCE [LARGE SCALE GENOMIC DNA]</scope>
    <source>
        <strain evidence="10 11">13MG44_air</strain>
    </source>
</reference>
<dbReference type="AlphaFoldDB" id="A0A078M328"/>
<evidence type="ECO:0000256" key="2">
    <source>
        <dbReference type="ARBA" id="ARBA00009212"/>
    </source>
</evidence>
<comment type="subcellular location">
    <subcellularLocation>
        <location evidence="1 8">Cell membrane</location>
        <topology evidence="1 8">Multi-pass membrane protein</topology>
    </subcellularLocation>
</comment>
<keyword evidence="8" id="KW-0406">Ion transport</keyword>
<keyword evidence="3 8" id="KW-0813">Transport</keyword>
<dbReference type="GO" id="GO:0005886">
    <property type="term" value="C:plasma membrane"/>
    <property type="evidence" value="ECO:0007669"/>
    <property type="project" value="UniProtKB-SubCell"/>
</dbReference>